<feature type="transmembrane region" description="Helical" evidence="6">
    <location>
        <begin position="214"/>
        <end position="231"/>
    </location>
</feature>
<evidence type="ECO:0000313" key="9">
    <source>
        <dbReference type="Proteomes" id="UP000235116"/>
    </source>
</evidence>
<evidence type="ECO:0000256" key="2">
    <source>
        <dbReference type="ARBA" id="ARBA00022475"/>
    </source>
</evidence>
<evidence type="ECO:0000256" key="4">
    <source>
        <dbReference type="ARBA" id="ARBA00022989"/>
    </source>
</evidence>
<evidence type="ECO:0000256" key="1">
    <source>
        <dbReference type="ARBA" id="ARBA00004651"/>
    </source>
</evidence>
<comment type="subcellular location">
    <subcellularLocation>
        <location evidence="1">Cell membrane</location>
        <topology evidence="1">Multi-pass membrane protein</topology>
    </subcellularLocation>
</comment>
<dbReference type="Pfam" id="PF03176">
    <property type="entry name" value="MMPL"/>
    <property type="match status" value="2"/>
</dbReference>
<dbReference type="GO" id="GO:0005886">
    <property type="term" value="C:plasma membrane"/>
    <property type="evidence" value="ECO:0007669"/>
    <property type="project" value="UniProtKB-SubCell"/>
</dbReference>
<keyword evidence="3 6" id="KW-0812">Transmembrane</keyword>
<dbReference type="PANTHER" id="PTHR33406:SF13">
    <property type="entry name" value="MEMBRANE PROTEIN YDFJ"/>
    <property type="match status" value="1"/>
</dbReference>
<evidence type="ECO:0000259" key="7">
    <source>
        <dbReference type="PROSITE" id="PS50156"/>
    </source>
</evidence>
<dbReference type="InterPro" id="IPR000731">
    <property type="entry name" value="SSD"/>
</dbReference>
<feature type="transmembrane region" description="Helical" evidence="6">
    <location>
        <begin position="265"/>
        <end position="289"/>
    </location>
</feature>
<keyword evidence="9" id="KW-1185">Reference proteome</keyword>
<evidence type="ECO:0000313" key="8">
    <source>
        <dbReference type="EMBL" id="AUM13435.1"/>
    </source>
</evidence>
<proteinExistence type="predicted"/>
<organism evidence="8 9">
    <name type="scientific">Ketobacter alkanivorans</name>
    <dbReference type="NCBI Taxonomy" id="1917421"/>
    <lineage>
        <taxon>Bacteria</taxon>
        <taxon>Pseudomonadati</taxon>
        <taxon>Pseudomonadota</taxon>
        <taxon>Gammaproteobacteria</taxon>
        <taxon>Pseudomonadales</taxon>
        <taxon>Ketobacteraceae</taxon>
        <taxon>Ketobacter</taxon>
    </lineage>
</organism>
<feature type="domain" description="SSD" evidence="7">
    <location>
        <begin position="238"/>
        <end position="363"/>
    </location>
</feature>
<feature type="transmembrane region" description="Helical" evidence="6">
    <location>
        <begin position="238"/>
        <end position="259"/>
    </location>
</feature>
<feature type="transmembrane region" description="Helical" evidence="6">
    <location>
        <begin position="645"/>
        <end position="666"/>
    </location>
</feature>
<evidence type="ECO:0000256" key="3">
    <source>
        <dbReference type="ARBA" id="ARBA00022692"/>
    </source>
</evidence>
<name>A0A2K9LPN6_9GAMM</name>
<keyword evidence="2" id="KW-1003">Cell membrane</keyword>
<dbReference type="KEGG" id="kak:Kalk_13835"/>
<dbReference type="RefSeq" id="WP_101894813.1">
    <property type="nucleotide sequence ID" value="NZ_CP022684.1"/>
</dbReference>
<feature type="transmembrane region" description="Helical" evidence="6">
    <location>
        <begin position="341"/>
        <end position="364"/>
    </location>
</feature>
<sequence>MNHRIASIMLVVLGALLLGMGGKDAQFSANQRDFFKPTDQNLNNLIKIEQDYTSDKNVMVLVEPRNKNIFSPNALRAIQQLTEFGWSIPYSQRVESLSNHLYTRVDGDELMVEFLVEDVNALSPQELLARKRYATQKTGVKDYLITRDGDLSLVSVILNFPEQDSGQAAVKVVEYVRDYVATIDQQYPDIDFRVVGGVAVETSLPAIVQQDGRTIFPFALILVFAFLSFTLRDLIGNLACIATSVLAIFAGMGAVLWSGVKVSPILVNTPAIIVIIAMADCIHLMVNYAQGLNKGLDKKTALEKSIEVNFSPIVFTSLTTAVSFFALNFSESPPFAHMGTAAGVGILYAMLASLTFLPALVYYLPSKARGVTKLPSMGRLIHYYQPHGNKIIVGFVLVMITLASLIPLNRLDDNFVEFFDKKLEVRRDMDFMIERISGSVVVNISIPATENGGIYDPQYLNLLDDLEQRLQQNPQLRFTTSLLEVMKTLNKNLHQDDPDWYRIPESRELASQYLLMYEMSLPFGQDLNNLINFDRSETRVIAVYDQLSDKELIDLEGHIQSWLDQHAFDTKHAIIGSANLAFAHMQYTNVNNLSKGFVVALIFISLLLIAMFRSWSLGLISMIPNLFPAAMAFGVWALISGKIGFGMSVGITITLGIVVDDTIHFLAKYKYAREQLHLNNYEAVEYAMDTVGVAMLLTTAMMSIAFTALLFSDFIPNQDLGLITIITIICAVLVDLVLLPILLLKLFGDKKDAPSARDEPLPGESAVNG</sequence>
<keyword evidence="5 6" id="KW-0472">Membrane</keyword>
<feature type="transmembrane region" description="Helical" evidence="6">
    <location>
        <begin position="593"/>
        <end position="612"/>
    </location>
</feature>
<dbReference type="InterPro" id="IPR050545">
    <property type="entry name" value="Mycobact_MmpL"/>
</dbReference>
<dbReference type="OrthoDB" id="9803781at2"/>
<feature type="transmembrane region" description="Helical" evidence="6">
    <location>
        <begin position="686"/>
        <end position="711"/>
    </location>
</feature>
<evidence type="ECO:0000256" key="6">
    <source>
        <dbReference type="SAM" id="Phobius"/>
    </source>
</evidence>
<dbReference type="AlphaFoldDB" id="A0A2K9LPN6"/>
<feature type="transmembrane region" description="Helical" evidence="6">
    <location>
        <begin position="391"/>
        <end position="408"/>
    </location>
</feature>
<keyword evidence="4 6" id="KW-1133">Transmembrane helix</keyword>
<dbReference type="PROSITE" id="PS50156">
    <property type="entry name" value="SSD"/>
    <property type="match status" value="1"/>
</dbReference>
<dbReference type="Gene3D" id="1.20.1640.10">
    <property type="entry name" value="Multidrug efflux transporter AcrB transmembrane domain"/>
    <property type="match status" value="2"/>
</dbReference>
<accession>A0A2K9LPN6</accession>
<dbReference type="EMBL" id="CP022684">
    <property type="protein sequence ID" value="AUM13435.1"/>
    <property type="molecule type" value="Genomic_DNA"/>
</dbReference>
<dbReference type="SUPFAM" id="SSF82866">
    <property type="entry name" value="Multidrug efflux transporter AcrB transmembrane domain"/>
    <property type="match status" value="2"/>
</dbReference>
<dbReference type="PANTHER" id="PTHR33406">
    <property type="entry name" value="MEMBRANE PROTEIN MJ1562-RELATED"/>
    <property type="match status" value="1"/>
</dbReference>
<protein>
    <recommendedName>
        <fullName evidence="7">SSD domain-containing protein</fullName>
    </recommendedName>
</protein>
<dbReference type="Proteomes" id="UP000235116">
    <property type="component" value="Chromosome"/>
</dbReference>
<feature type="transmembrane region" description="Helical" evidence="6">
    <location>
        <begin position="723"/>
        <end position="747"/>
    </location>
</feature>
<reference evidence="9" key="1">
    <citation type="submission" date="2017-08" db="EMBL/GenBank/DDBJ databases">
        <title>Direct submision.</title>
        <authorList>
            <person name="Kim S.-J."/>
            <person name="Rhee S.-K."/>
        </authorList>
    </citation>
    <scope>NUCLEOTIDE SEQUENCE [LARGE SCALE GENOMIC DNA]</scope>
    <source>
        <strain evidence="9">GI5</strain>
    </source>
</reference>
<feature type="transmembrane region" description="Helical" evidence="6">
    <location>
        <begin position="619"/>
        <end position="639"/>
    </location>
</feature>
<gene>
    <name evidence="8" type="ORF">Kalk_13835</name>
</gene>
<evidence type="ECO:0000256" key="5">
    <source>
        <dbReference type="ARBA" id="ARBA00023136"/>
    </source>
</evidence>
<dbReference type="InterPro" id="IPR004869">
    <property type="entry name" value="MMPL_dom"/>
</dbReference>
<feature type="transmembrane region" description="Helical" evidence="6">
    <location>
        <begin position="310"/>
        <end position="329"/>
    </location>
</feature>